<gene>
    <name evidence="7" type="ORF">ACFOD9_08520</name>
</gene>
<dbReference type="CDD" id="cd08279">
    <property type="entry name" value="Zn_ADH_class_III"/>
    <property type="match status" value="1"/>
</dbReference>
<protein>
    <submittedName>
        <fullName evidence="7">Zn-dependent alcohol dehydrogenase</fullName>
    </submittedName>
</protein>
<evidence type="ECO:0000313" key="7">
    <source>
        <dbReference type="EMBL" id="MFC3174293.1"/>
    </source>
</evidence>
<dbReference type="Gene3D" id="3.40.50.720">
    <property type="entry name" value="NAD(P)-binding Rossmann-like Domain"/>
    <property type="match status" value="1"/>
</dbReference>
<evidence type="ECO:0000256" key="4">
    <source>
        <dbReference type="ARBA" id="ARBA00023027"/>
    </source>
</evidence>
<dbReference type="Pfam" id="PF00107">
    <property type="entry name" value="ADH_zinc_N"/>
    <property type="match status" value="1"/>
</dbReference>
<dbReference type="PANTHER" id="PTHR43880">
    <property type="entry name" value="ALCOHOL DEHYDROGENASE"/>
    <property type="match status" value="1"/>
</dbReference>
<proteinExistence type="inferred from homology"/>
<dbReference type="InterPro" id="IPR020843">
    <property type="entry name" value="ER"/>
</dbReference>
<keyword evidence="1 5" id="KW-0479">Metal-binding</keyword>
<comment type="cofactor">
    <cofactor evidence="5">
        <name>Zn(2+)</name>
        <dbReference type="ChEBI" id="CHEBI:29105"/>
    </cofactor>
</comment>
<dbReference type="SMART" id="SM00829">
    <property type="entry name" value="PKS_ER"/>
    <property type="match status" value="1"/>
</dbReference>
<dbReference type="Gene3D" id="3.90.180.10">
    <property type="entry name" value="Medium-chain alcohol dehydrogenases, catalytic domain"/>
    <property type="match status" value="1"/>
</dbReference>
<comment type="similarity">
    <text evidence="5">Belongs to the zinc-containing alcohol dehydrogenase family.</text>
</comment>
<dbReference type="RefSeq" id="WP_379509658.1">
    <property type="nucleotide sequence ID" value="NZ_JBHRTQ010000007.1"/>
</dbReference>
<feature type="domain" description="Enoyl reductase (ER)" evidence="6">
    <location>
        <begin position="10"/>
        <end position="356"/>
    </location>
</feature>
<organism evidence="7 8">
    <name type="scientific">Novosphingobium bradum</name>
    <dbReference type="NCBI Taxonomy" id="1737444"/>
    <lineage>
        <taxon>Bacteria</taxon>
        <taxon>Pseudomonadati</taxon>
        <taxon>Pseudomonadota</taxon>
        <taxon>Alphaproteobacteria</taxon>
        <taxon>Sphingomonadales</taxon>
        <taxon>Sphingomonadaceae</taxon>
        <taxon>Novosphingobium</taxon>
    </lineage>
</organism>
<dbReference type="InterPro" id="IPR036291">
    <property type="entry name" value="NAD(P)-bd_dom_sf"/>
</dbReference>
<keyword evidence="4" id="KW-0520">NAD</keyword>
<reference evidence="8" key="1">
    <citation type="journal article" date="2019" name="Int. J. Syst. Evol. Microbiol.">
        <title>The Global Catalogue of Microorganisms (GCM) 10K type strain sequencing project: providing services to taxonomists for standard genome sequencing and annotation.</title>
        <authorList>
            <consortium name="The Broad Institute Genomics Platform"/>
            <consortium name="The Broad Institute Genome Sequencing Center for Infectious Disease"/>
            <person name="Wu L."/>
            <person name="Ma J."/>
        </authorList>
    </citation>
    <scope>NUCLEOTIDE SEQUENCE [LARGE SCALE GENOMIC DNA]</scope>
    <source>
        <strain evidence="8">KCTC 42984</strain>
    </source>
</reference>
<evidence type="ECO:0000256" key="2">
    <source>
        <dbReference type="ARBA" id="ARBA00022833"/>
    </source>
</evidence>
<keyword evidence="8" id="KW-1185">Reference proteome</keyword>
<dbReference type="InterPro" id="IPR013149">
    <property type="entry name" value="ADH-like_C"/>
</dbReference>
<dbReference type="SUPFAM" id="SSF50129">
    <property type="entry name" value="GroES-like"/>
    <property type="match status" value="2"/>
</dbReference>
<dbReference type="InterPro" id="IPR011032">
    <property type="entry name" value="GroES-like_sf"/>
</dbReference>
<evidence type="ECO:0000256" key="3">
    <source>
        <dbReference type="ARBA" id="ARBA00023002"/>
    </source>
</evidence>
<dbReference type="InterPro" id="IPR013154">
    <property type="entry name" value="ADH-like_N"/>
</dbReference>
<dbReference type="InterPro" id="IPR002328">
    <property type="entry name" value="ADH_Zn_CS"/>
</dbReference>
<evidence type="ECO:0000256" key="1">
    <source>
        <dbReference type="ARBA" id="ARBA00022723"/>
    </source>
</evidence>
<evidence type="ECO:0000256" key="5">
    <source>
        <dbReference type="RuleBase" id="RU361277"/>
    </source>
</evidence>
<dbReference type="Pfam" id="PF08240">
    <property type="entry name" value="ADH_N"/>
    <property type="match status" value="1"/>
</dbReference>
<dbReference type="EMBL" id="JBHRTQ010000007">
    <property type="protein sequence ID" value="MFC3174293.1"/>
    <property type="molecule type" value="Genomic_DNA"/>
</dbReference>
<comment type="caution">
    <text evidence="7">The sequence shown here is derived from an EMBL/GenBank/DDBJ whole genome shotgun (WGS) entry which is preliminary data.</text>
</comment>
<dbReference type="PROSITE" id="PS00059">
    <property type="entry name" value="ADH_ZINC"/>
    <property type="match status" value="1"/>
</dbReference>
<dbReference type="Proteomes" id="UP001595604">
    <property type="component" value="Unassembled WGS sequence"/>
</dbReference>
<dbReference type="SUPFAM" id="SSF51735">
    <property type="entry name" value="NAD(P)-binding Rossmann-fold domains"/>
    <property type="match status" value="1"/>
</dbReference>
<keyword evidence="3" id="KW-0560">Oxidoreductase</keyword>
<keyword evidence="2 5" id="KW-0862">Zinc</keyword>
<evidence type="ECO:0000259" key="6">
    <source>
        <dbReference type="SMART" id="SM00829"/>
    </source>
</evidence>
<sequence>MKAVIIEEFGAPVQLREVEPQPVSPCEVRIEVGASGICHSDYSIASGQYPAMTIPLVLGHEGAGRVIEVGSAVRRVAPGDRVICTFVPACGICWQCLSGRSHLCETNGKVEKPKLMYDGRLIAALSGLGTMAPLMTVHETNVVKVETDLPDEQLALIGCGITTGVGSALWTARVEPGASVAIFGCGGVGLAVLQGARIAGAAELIAVDPFASKREMALAMGATHAIDPTAEDPVARIREITRGRGAEYTFEVISTPATMRQTYDAACNGGTATMVGSLSPSLELALPANGIHLTGKRLLGSAYGSAQVQRDMPRLVALAEAGRLDVGSMVSRRISLGEVNEAFDAMKRGEVVRSVITSF</sequence>
<evidence type="ECO:0000313" key="8">
    <source>
        <dbReference type="Proteomes" id="UP001595604"/>
    </source>
</evidence>
<accession>A0ABV7IU69</accession>
<dbReference type="PANTHER" id="PTHR43880:SF12">
    <property type="entry name" value="ALCOHOL DEHYDROGENASE CLASS-3"/>
    <property type="match status" value="1"/>
</dbReference>
<name>A0ABV7IU69_9SPHN</name>